<dbReference type="EMBL" id="SPOF01000002">
    <property type="protein sequence ID" value="TIB16983.1"/>
    <property type="molecule type" value="Genomic_DNA"/>
</dbReference>
<protein>
    <recommendedName>
        <fullName evidence="2 8">Eukaryotic translation initiation factor 2A</fullName>
        <shortName evidence="8">eIF-2A</shortName>
    </recommendedName>
</protein>
<dbReference type="Proteomes" id="UP000306954">
    <property type="component" value="Unassembled WGS sequence"/>
</dbReference>
<comment type="similarity">
    <text evidence="1 8">Belongs to the WD repeat EIF2A family.</text>
</comment>
<reference evidence="11 12" key="1">
    <citation type="submission" date="2019-03" db="EMBL/GenBank/DDBJ databases">
        <title>Sequencing 23 genomes of Wallemia ichthyophaga.</title>
        <authorList>
            <person name="Gostincar C."/>
        </authorList>
    </citation>
    <scope>NUCLEOTIDE SEQUENCE [LARGE SCALE GENOMIC DNA]</scope>
    <source>
        <strain evidence="11 12">EXF-8621</strain>
    </source>
</reference>
<keyword evidence="3 8" id="KW-0396">Initiation factor</keyword>
<evidence type="ECO:0000256" key="9">
    <source>
        <dbReference type="SAM" id="MobiDB-lite"/>
    </source>
</evidence>
<dbReference type="GO" id="GO:0000049">
    <property type="term" value="F:tRNA binding"/>
    <property type="evidence" value="ECO:0007669"/>
    <property type="project" value="UniProtKB-UniRule"/>
</dbReference>
<dbReference type="Pfam" id="PF08662">
    <property type="entry name" value="eIF2A"/>
    <property type="match status" value="1"/>
</dbReference>
<evidence type="ECO:0000259" key="10">
    <source>
        <dbReference type="Pfam" id="PF08662"/>
    </source>
</evidence>
<sequence>MQLEYGLRSLKDLKLIKNFTNLFDLPAEVKIFKYSNCGQYLAYALSDSVIIANSAGSTLSQLNIKQCQDLQFSCKSTYLQTWTRSVRLDNQDFSENVEIWSLDGTKQFSTTVKQIENWTLNFTSDDKYAVKQQSNEILVYDTANWSKGFTNKLKVDGMITYSLSPGQNPHLATFIAEKKGAPASLRLYSLVGLSNSSKPVSQKTFFKADRVMMKWNDIGTTLLFQTQTDFDKTNKNYYGESNLYLLSTIGGGYDARITLDKPGPIHDFNWSPNSKEFIVIYGYMPAKATLFDQRGNPTFDFGTNPRNFTLFNPQARFILIAGFGNLAGQVDIWDRKSLKKVCQIDCSNTSHCEWSPDGRFILTATCSPRLRVDNGVKVWHLTGKLIDIKPIEELYQVHWRPQDVSNFPDFKSEIEPPPTPNQSVIQYQNPSDSKPKVTGAYKPPHARGTPSSSGTSTPKSKQIPGAPSPKPPPQRKQKDNASQASQASASAQNDQLTPVDKKVRNLTKKLKAIEELKDKQNKGEKLEKTQLAKLDSEEEITKEIAQLKM</sequence>
<evidence type="ECO:0000256" key="5">
    <source>
        <dbReference type="ARBA" id="ARBA00022737"/>
    </source>
</evidence>
<evidence type="ECO:0000256" key="1">
    <source>
        <dbReference type="ARBA" id="ARBA00009573"/>
    </source>
</evidence>
<evidence type="ECO:0000256" key="4">
    <source>
        <dbReference type="ARBA" id="ARBA00022574"/>
    </source>
</evidence>
<organism evidence="11 12">
    <name type="scientific">Wallemia ichthyophaga</name>
    <dbReference type="NCBI Taxonomy" id="245174"/>
    <lineage>
        <taxon>Eukaryota</taxon>
        <taxon>Fungi</taxon>
        <taxon>Dikarya</taxon>
        <taxon>Basidiomycota</taxon>
        <taxon>Wallemiomycotina</taxon>
        <taxon>Wallemiomycetes</taxon>
        <taxon>Wallemiales</taxon>
        <taxon>Wallemiaceae</taxon>
        <taxon>Wallemia</taxon>
    </lineage>
</organism>
<feature type="compositionally biased region" description="Low complexity" evidence="9">
    <location>
        <begin position="480"/>
        <end position="495"/>
    </location>
</feature>
<dbReference type="GO" id="GO:0022627">
    <property type="term" value="C:cytosolic small ribosomal subunit"/>
    <property type="evidence" value="ECO:0007669"/>
    <property type="project" value="TreeGrafter"/>
</dbReference>
<dbReference type="GO" id="GO:0006417">
    <property type="term" value="P:regulation of translation"/>
    <property type="evidence" value="ECO:0007669"/>
    <property type="project" value="UniProtKB-KW"/>
</dbReference>
<evidence type="ECO:0000256" key="8">
    <source>
        <dbReference type="PIRNR" id="PIRNR017222"/>
    </source>
</evidence>
<keyword evidence="4" id="KW-0853">WD repeat</keyword>
<comment type="caution">
    <text evidence="11">The sequence shown here is derived from an EMBL/GenBank/DDBJ whole genome shotgun (WGS) entry which is preliminary data.</text>
</comment>
<dbReference type="Gene3D" id="2.130.10.10">
    <property type="entry name" value="YVTN repeat-like/Quinoprotein amine dehydrogenase"/>
    <property type="match status" value="1"/>
</dbReference>
<accession>A0A4T0I264</accession>
<keyword evidence="7 8" id="KW-0648">Protein biosynthesis</keyword>
<dbReference type="InterPro" id="IPR013979">
    <property type="entry name" value="TIF_beta_prop-like"/>
</dbReference>
<name>A0A4T0I264_WALIC</name>
<proteinExistence type="inferred from homology"/>
<dbReference type="SUPFAM" id="SSF82171">
    <property type="entry name" value="DPP6 N-terminal domain-like"/>
    <property type="match status" value="1"/>
</dbReference>
<comment type="function">
    <text evidence="8">Functions in the early steps of protein synthesis of a small number of specific mRNAs. Acts by directing the binding of methionyl-tRNAi to 40S ribosomal subunits. In contrast to the eIF-2 complex, it binds methionyl-tRNAi to 40S subunits in a codon-dependent manner, whereas the eIF-2 complex binds methionyl-tRNAi to 40S subunits in a GTP-dependent manner.</text>
</comment>
<evidence type="ECO:0000313" key="12">
    <source>
        <dbReference type="Proteomes" id="UP000306954"/>
    </source>
</evidence>
<keyword evidence="5" id="KW-0677">Repeat</keyword>
<dbReference type="PIRSF" id="PIRSF017222">
    <property type="entry name" value="eIF2A"/>
    <property type="match status" value="1"/>
</dbReference>
<evidence type="ECO:0000256" key="7">
    <source>
        <dbReference type="ARBA" id="ARBA00022917"/>
    </source>
</evidence>
<feature type="region of interest" description="Disordered" evidence="9">
    <location>
        <begin position="408"/>
        <end position="503"/>
    </location>
</feature>
<evidence type="ECO:0000256" key="3">
    <source>
        <dbReference type="ARBA" id="ARBA00022540"/>
    </source>
</evidence>
<dbReference type="InterPro" id="IPR015943">
    <property type="entry name" value="WD40/YVTN_repeat-like_dom_sf"/>
</dbReference>
<dbReference type="GO" id="GO:0003743">
    <property type="term" value="F:translation initiation factor activity"/>
    <property type="evidence" value="ECO:0007669"/>
    <property type="project" value="UniProtKB-UniRule"/>
</dbReference>
<feature type="compositionally biased region" description="Low complexity" evidence="9">
    <location>
        <begin position="448"/>
        <end position="465"/>
    </location>
</feature>
<dbReference type="PANTHER" id="PTHR13227">
    <property type="entry name" value="EUKARYOTIC TRANSLATION INITIATION FACTOR 2A"/>
    <property type="match status" value="1"/>
</dbReference>
<keyword evidence="6 8" id="KW-0810">Translation regulation</keyword>
<evidence type="ECO:0000256" key="2">
    <source>
        <dbReference type="ARBA" id="ARBA00013819"/>
    </source>
</evidence>
<gene>
    <name evidence="11" type="ORF">E3P90_00262</name>
</gene>
<feature type="domain" description="Translation initiation factor beta propellor-like" evidence="10">
    <location>
        <begin position="203"/>
        <end position="397"/>
    </location>
</feature>
<evidence type="ECO:0000256" key="6">
    <source>
        <dbReference type="ARBA" id="ARBA00022845"/>
    </source>
</evidence>
<dbReference type="AlphaFoldDB" id="A0A4T0I264"/>
<dbReference type="OMA" id="MQARWPA"/>
<evidence type="ECO:0000313" key="11">
    <source>
        <dbReference type="EMBL" id="TIB16983.1"/>
    </source>
</evidence>
<dbReference type="GO" id="GO:0043022">
    <property type="term" value="F:ribosome binding"/>
    <property type="evidence" value="ECO:0007669"/>
    <property type="project" value="UniProtKB-UniRule"/>
</dbReference>
<dbReference type="InterPro" id="IPR011387">
    <property type="entry name" value="TIF2A"/>
</dbReference>
<dbReference type="GO" id="GO:0003729">
    <property type="term" value="F:mRNA binding"/>
    <property type="evidence" value="ECO:0007669"/>
    <property type="project" value="TreeGrafter"/>
</dbReference>
<feature type="compositionally biased region" description="Polar residues" evidence="9">
    <location>
        <begin position="421"/>
        <end position="432"/>
    </location>
</feature>
<dbReference type="PANTHER" id="PTHR13227:SF0">
    <property type="entry name" value="EUKARYOTIC TRANSLATION INITIATION FACTOR 2A"/>
    <property type="match status" value="1"/>
</dbReference>